<evidence type="ECO:0000313" key="2">
    <source>
        <dbReference type="Proteomes" id="UP001500973"/>
    </source>
</evidence>
<evidence type="ECO:0000313" key="1">
    <source>
        <dbReference type="EMBL" id="GAA1423704.1"/>
    </source>
</evidence>
<sequence length="196" mass="22472">MNRYLRGCPEAAAAGPARPAARRRHDTITCVLDIGYALSNRFPDPPQTDYRRADVRALRHDLFCGDVYLADTESDREISTAWGWVPVLDFAWALCDIVERVDRDPAGSRAARPQRAELDFTESADRLLFERRFGWVDIEAEWLPASEPPLTFSHAELRREARDFLHDLIADLIDLHEDLGENPAIWTLQARYPRVD</sequence>
<dbReference type="EMBL" id="BAAAIZ010000034">
    <property type="protein sequence ID" value="GAA1423704.1"/>
    <property type="molecule type" value="Genomic_DNA"/>
</dbReference>
<proteinExistence type="predicted"/>
<gene>
    <name evidence="1" type="ORF">GCM10009601_27360</name>
</gene>
<reference evidence="1 2" key="1">
    <citation type="journal article" date="2019" name="Int. J. Syst. Evol. Microbiol.">
        <title>The Global Catalogue of Microorganisms (GCM) 10K type strain sequencing project: providing services to taxonomists for standard genome sequencing and annotation.</title>
        <authorList>
            <consortium name="The Broad Institute Genomics Platform"/>
            <consortium name="The Broad Institute Genome Sequencing Center for Infectious Disease"/>
            <person name="Wu L."/>
            <person name="Ma J."/>
        </authorList>
    </citation>
    <scope>NUCLEOTIDE SEQUENCE [LARGE SCALE GENOMIC DNA]</scope>
    <source>
        <strain evidence="1 2">JCM 11756</strain>
    </source>
</reference>
<organism evidence="1 2">
    <name type="scientific">Streptomyces thermospinosisporus</name>
    <dbReference type="NCBI Taxonomy" id="161482"/>
    <lineage>
        <taxon>Bacteria</taxon>
        <taxon>Bacillati</taxon>
        <taxon>Actinomycetota</taxon>
        <taxon>Actinomycetes</taxon>
        <taxon>Kitasatosporales</taxon>
        <taxon>Streptomycetaceae</taxon>
        <taxon>Streptomyces</taxon>
    </lineage>
</organism>
<name>A0ABN1YXC5_9ACTN</name>
<comment type="caution">
    <text evidence="1">The sequence shown here is derived from an EMBL/GenBank/DDBJ whole genome shotgun (WGS) entry which is preliminary data.</text>
</comment>
<protein>
    <submittedName>
        <fullName evidence="1">Uncharacterized protein</fullName>
    </submittedName>
</protein>
<keyword evidence="2" id="KW-1185">Reference proteome</keyword>
<dbReference type="Proteomes" id="UP001500973">
    <property type="component" value="Unassembled WGS sequence"/>
</dbReference>
<accession>A0ABN1YXC5</accession>